<dbReference type="InterPro" id="IPR002209">
    <property type="entry name" value="Fibroblast_GF_fam"/>
</dbReference>
<dbReference type="PANTHER" id="PTHR11486">
    <property type="entry name" value="FIBROBLAST GROWTH FACTOR"/>
    <property type="match status" value="1"/>
</dbReference>
<proteinExistence type="inferred from homology"/>
<sequence length="250" mass="29275">MAGPFLGILTLVTPSSKFLENMDLSQLFFIFNIIALCISRSLCYIDRTRNYSRQEMERLRQLDQHYRIMMRTSDRFSTPFKRITRLFHTLVHKKVRTHVRINDKVIDANGMDKSKDAYLVIESDSFGTIKIHSMQEPIYYLCIGKDGKPIGIPKVQLHAQLYDVNNCIFKEQFTHKHVLFKSTKFYNKKTNTGCLAFKKNGKGRRVTRSKCGHRSTLFLERKSRIIIDIHNDGPLKSRLISLLRKDRKKS</sequence>
<dbReference type="SUPFAM" id="SSF50353">
    <property type="entry name" value="Cytokine"/>
    <property type="match status" value="1"/>
</dbReference>
<evidence type="ECO:0000313" key="4">
    <source>
        <dbReference type="Proteomes" id="UP000594262"/>
    </source>
</evidence>
<protein>
    <submittedName>
        <fullName evidence="3">Uncharacterized protein</fullName>
    </submittedName>
</protein>
<feature type="transmembrane region" description="Helical" evidence="2">
    <location>
        <begin position="27"/>
        <end position="45"/>
    </location>
</feature>
<dbReference type="RefSeq" id="XP_066933497.1">
    <property type="nucleotide sequence ID" value="XM_067077396.1"/>
</dbReference>
<evidence type="ECO:0000313" key="3">
    <source>
        <dbReference type="EnsemblMetazoa" id="CLYHEMP025112.2"/>
    </source>
</evidence>
<dbReference type="SMART" id="SM00442">
    <property type="entry name" value="FGF"/>
    <property type="match status" value="1"/>
</dbReference>
<comment type="similarity">
    <text evidence="1">Belongs to the heparin-binding growth factors family.</text>
</comment>
<dbReference type="InterPro" id="IPR008996">
    <property type="entry name" value="IL1/FGF"/>
</dbReference>
<keyword evidence="4" id="KW-1185">Reference proteome</keyword>
<dbReference type="GO" id="GO:0008083">
    <property type="term" value="F:growth factor activity"/>
    <property type="evidence" value="ECO:0007669"/>
    <property type="project" value="InterPro"/>
</dbReference>
<reference evidence="3" key="1">
    <citation type="submission" date="2021-01" db="UniProtKB">
        <authorList>
            <consortium name="EnsemblMetazoa"/>
        </authorList>
    </citation>
    <scope>IDENTIFICATION</scope>
</reference>
<name>A0A7M5XP97_9CNID</name>
<dbReference type="Pfam" id="PF00167">
    <property type="entry name" value="FGF"/>
    <property type="match status" value="1"/>
</dbReference>
<dbReference type="Proteomes" id="UP000594262">
    <property type="component" value="Unplaced"/>
</dbReference>
<evidence type="ECO:0000256" key="2">
    <source>
        <dbReference type="SAM" id="Phobius"/>
    </source>
</evidence>
<keyword evidence="2" id="KW-1133">Transmembrane helix</keyword>
<keyword evidence="2" id="KW-0812">Transmembrane</keyword>
<dbReference type="OrthoDB" id="5988014at2759"/>
<dbReference type="AlphaFoldDB" id="A0A7M5XP97"/>
<dbReference type="EnsemblMetazoa" id="CLYHEMT025112.2">
    <property type="protein sequence ID" value="CLYHEMP025112.2"/>
    <property type="gene ID" value="CLYHEMG025112"/>
</dbReference>
<dbReference type="Gene3D" id="2.80.10.50">
    <property type="match status" value="1"/>
</dbReference>
<evidence type="ECO:0000256" key="1">
    <source>
        <dbReference type="ARBA" id="ARBA00007936"/>
    </source>
</evidence>
<dbReference type="GeneID" id="136821164"/>
<accession>A0A7M5XP97</accession>
<organism evidence="3 4">
    <name type="scientific">Clytia hemisphaerica</name>
    <dbReference type="NCBI Taxonomy" id="252671"/>
    <lineage>
        <taxon>Eukaryota</taxon>
        <taxon>Metazoa</taxon>
        <taxon>Cnidaria</taxon>
        <taxon>Hydrozoa</taxon>
        <taxon>Hydroidolina</taxon>
        <taxon>Leptothecata</taxon>
        <taxon>Obeliida</taxon>
        <taxon>Clytiidae</taxon>
        <taxon>Clytia</taxon>
    </lineage>
</organism>
<keyword evidence="2" id="KW-0472">Membrane</keyword>